<name>A0ABT5TP65_9GAMM</name>
<dbReference type="RefSeq" id="WP_238107790.1">
    <property type="nucleotide sequence ID" value="NZ_JAQQPZ010000013.1"/>
</dbReference>
<reference evidence="2 3" key="1">
    <citation type="submission" date="2023-02" db="EMBL/GenBank/DDBJ databases">
        <title>Genome sequence of Shewanella metallivivens ER-Te-42B-Light, sp. nov., enriched from sulfide tube worms (Riftia pachyptila) isolated from Explorer Ridge in the Pacific Ocean.</title>
        <authorList>
            <person name="Maltman C."/>
            <person name="Kuzyk S.B."/>
            <person name="Kyndt J.A."/>
            <person name="Yurkov V."/>
        </authorList>
    </citation>
    <scope>NUCLEOTIDE SEQUENCE [LARGE SCALE GENOMIC DNA]</scope>
    <source>
        <strain evidence="2 3">ER-Te-42B-Light</strain>
    </source>
</reference>
<feature type="transmembrane region" description="Helical" evidence="1">
    <location>
        <begin position="9"/>
        <end position="27"/>
    </location>
</feature>
<organism evidence="2 3">
    <name type="scientific">Shewanella metallivivens</name>
    <dbReference type="NCBI Taxonomy" id="2872342"/>
    <lineage>
        <taxon>Bacteria</taxon>
        <taxon>Pseudomonadati</taxon>
        <taxon>Pseudomonadota</taxon>
        <taxon>Gammaproteobacteria</taxon>
        <taxon>Alteromonadales</taxon>
        <taxon>Shewanellaceae</taxon>
        <taxon>Shewanella</taxon>
    </lineage>
</organism>
<evidence type="ECO:0000313" key="2">
    <source>
        <dbReference type="EMBL" id="MDD8060397.1"/>
    </source>
</evidence>
<accession>A0ABT5TP65</accession>
<dbReference type="Proteomes" id="UP001213691">
    <property type="component" value="Unassembled WGS sequence"/>
</dbReference>
<sequence>MKLKLSRSILIIVALIIVLASLIHGIIADISIFHGLILHPIFFLVGLSLAAFSVEGSKCD</sequence>
<dbReference type="EMBL" id="JAQQPZ010000013">
    <property type="protein sequence ID" value="MDD8060397.1"/>
    <property type="molecule type" value="Genomic_DNA"/>
</dbReference>
<feature type="transmembrane region" description="Helical" evidence="1">
    <location>
        <begin position="33"/>
        <end position="54"/>
    </location>
</feature>
<keyword evidence="1" id="KW-0472">Membrane</keyword>
<gene>
    <name evidence="2" type="ORF">PQR79_15040</name>
</gene>
<keyword evidence="1" id="KW-0812">Transmembrane</keyword>
<keyword evidence="3" id="KW-1185">Reference proteome</keyword>
<evidence type="ECO:0000256" key="1">
    <source>
        <dbReference type="SAM" id="Phobius"/>
    </source>
</evidence>
<comment type="caution">
    <text evidence="2">The sequence shown here is derived from an EMBL/GenBank/DDBJ whole genome shotgun (WGS) entry which is preliminary data.</text>
</comment>
<keyword evidence="1" id="KW-1133">Transmembrane helix</keyword>
<protein>
    <submittedName>
        <fullName evidence="2">Uncharacterized protein</fullName>
    </submittedName>
</protein>
<evidence type="ECO:0000313" key="3">
    <source>
        <dbReference type="Proteomes" id="UP001213691"/>
    </source>
</evidence>
<proteinExistence type="predicted"/>